<comment type="caution">
    <text evidence="7">The sequence shown here is derived from an EMBL/GenBank/DDBJ whole genome shotgun (WGS) entry which is preliminary data.</text>
</comment>
<dbReference type="InterPro" id="IPR015422">
    <property type="entry name" value="PyrdxlP-dep_Trfase_small"/>
</dbReference>
<name>A0A7J4ZT86_9BACT</name>
<dbReference type="Gene3D" id="3.90.1150.10">
    <property type="entry name" value="Aspartate Aminotransferase, domain 1"/>
    <property type="match status" value="1"/>
</dbReference>
<gene>
    <name evidence="7" type="ORF">F6V25_04175</name>
</gene>
<proteinExistence type="inferred from homology"/>
<dbReference type="Gene3D" id="3.40.640.10">
    <property type="entry name" value="Type I PLP-dependent aspartate aminotransferase-like (Major domain)"/>
    <property type="match status" value="1"/>
</dbReference>
<dbReference type="GO" id="GO:0071269">
    <property type="term" value="P:L-homocysteine biosynthetic process"/>
    <property type="evidence" value="ECO:0007669"/>
    <property type="project" value="TreeGrafter"/>
</dbReference>
<evidence type="ECO:0000313" key="7">
    <source>
        <dbReference type="EMBL" id="KAB0666622.1"/>
    </source>
</evidence>
<dbReference type="InterPro" id="IPR015421">
    <property type="entry name" value="PyrdxlP-dep_Trfase_major"/>
</dbReference>
<dbReference type="RefSeq" id="WP_151127371.1">
    <property type="nucleotide sequence ID" value="NZ_VZQZ01000002.1"/>
</dbReference>
<dbReference type="PROSITE" id="PS00868">
    <property type="entry name" value="CYS_MET_METAB_PP"/>
    <property type="match status" value="1"/>
</dbReference>
<dbReference type="InterPro" id="IPR006235">
    <property type="entry name" value="OAc-hSer/O-AcSer_sulfhydrylase"/>
</dbReference>
<evidence type="ECO:0000313" key="8">
    <source>
        <dbReference type="Proteomes" id="UP000420562"/>
    </source>
</evidence>
<evidence type="ECO:0000256" key="4">
    <source>
        <dbReference type="ARBA" id="ARBA00022898"/>
    </source>
</evidence>
<organism evidence="7 8">
    <name type="scientific">Oryzomonas japonica</name>
    <dbReference type="NCBI Taxonomy" id="2603858"/>
    <lineage>
        <taxon>Bacteria</taxon>
        <taxon>Pseudomonadati</taxon>
        <taxon>Thermodesulfobacteriota</taxon>
        <taxon>Desulfuromonadia</taxon>
        <taxon>Geobacterales</taxon>
        <taxon>Geobacteraceae</taxon>
        <taxon>Oryzomonas</taxon>
    </lineage>
</organism>
<protein>
    <submittedName>
        <fullName evidence="7">Homocysteine synthase</fullName>
    </submittedName>
</protein>
<dbReference type="SUPFAM" id="SSF53383">
    <property type="entry name" value="PLP-dependent transferases"/>
    <property type="match status" value="1"/>
</dbReference>
<evidence type="ECO:0000256" key="2">
    <source>
        <dbReference type="ARBA" id="ARBA00009077"/>
    </source>
</evidence>
<dbReference type="PIRSF" id="PIRSF001434">
    <property type="entry name" value="CGS"/>
    <property type="match status" value="1"/>
</dbReference>
<reference evidence="7 8" key="1">
    <citation type="submission" date="2019-09" db="EMBL/GenBank/DDBJ databases">
        <title>Geobacter sp. Red96, a novel strain isolated from paddy soil.</title>
        <authorList>
            <person name="Xu Z."/>
            <person name="Masuda Y."/>
            <person name="Itoh H."/>
            <person name="Senoo K."/>
        </authorList>
    </citation>
    <scope>NUCLEOTIDE SEQUENCE [LARGE SCALE GENOMIC DNA]</scope>
    <source>
        <strain evidence="7 8">Red96</strain>
    </source>
</reference>
<comment type="similarity">
    <text evidence="2 6">Belongs to the trans-sulfuration enzymes family.</text>
</comment>
<keyword evidence="8" id="KW-1185">Reference proteome</keyword>
<dbReference type="AlphaFoldDB" id="A0A7J4ZT86"/>
<dbReference type="InterPro" id="IPR015424">
    <property type="entry name" value="PyrdxlP-dep_Trfase"/>
</dbReference>
<dbReference type="GO" id="GO:0005737">
    <property type="term" value="C:cytoplasm"/>
    <property type="evidence" value="ECO:0007669"/>
    <property type="project" value="TreeGrafter"/>
</dbReference>
<dbReference type="EMBL" id="VZQZ01000002">
    <property type="protein sequence ID" value="KAB0666622.1"/>
    <property type="molecule type" value="Genomic_DNA"/>
</dbReference>
<sequence length="428" mass="46457">MENRTLAIETLALHAGQSPDSATLSRAVPIYQTSSYVFKNSEHAANLFGLKEPGNIYTRLMNPTTDVLEQRLAAMEGGVGALAVASGQAAITSAVLNITQAGQNIVSTNYLYGGTYNLFHYTLPKLGITVKFVDSSDPENVRRAIDENTRLVYTESVGNPKNNVDDFEAIGAIAHAAGIPFIVDNTVTTPLLFKPLEHGADIVVYSLTKFIGGHGTSIGGAVVDGGKFPWNNGRFPEFTEPDPSYHGLKYWEALGNLSYILKMRVSILRDMGACLSPFNSFQFLQGLETLHVRMPRHVENARAVAVWLEQSPLVAWVNYPGLASHKDHARARKYLPKGEGAIIGFGIKGGMEAGKKFIDNVKLLSHLANIGDAKSLVIHPASTTHQQLSEEEQEASGVTADFIRLSIGLENIDDIIADIQQALEASQR</sequence>
<comment type="cofactor">
    <cofactor evidence="1 6">
        <name>pyridoxal 5'-phosphate</name>
        <dbReference type="ChEBI" id="CHEBI:597326"/>
    </cofactor>
</comment>
<dbReference type="GO" id="GO:0019346">
    <property type="term" value="P:transsulfuration"/>
    <property type="evidence" value="ECO:0007669"/>
    <property type="project" value="InterPro"/>
</dbReference>
<dbReference type="NCBIfam" id="TIGR01326">
    <property type="entry name" value="OAH_OAS_sulfhy"/>
    <property type="match status" value="1"/>
</dbReference>
<dbReference type="GO" id="GO:0004124">
    <property type="term" value="F:cysteine synthase activity"/>
    <property type="evidence" value="ECO:0007669"/>
    <property type="project" value="TreeGrafter"/>
</dbReference>
<dbReference type="GO" id="GO:0006535">
    <property type="term" value="P:cysteine biosynthetic process from serine"/>
    <property type="evidence" value="ECO:0007669"/>
    <property type="project" value="TreeGrafter"/>
</dbReference>
<evidence type="ECO:0000256" key="3">
    <source>
        <dbReference type="ARBA" id="ARBA00022679"/>
    </source>
</evidence>
<accession>A0A7J4ZT86</accession>
<dbReference type="PANTHER" id="PTHR43797">
    <property type="entry name" value="HOMOCYSTEINE/CYSTEINE SYNTHASE"/>
    <property type="match status" value="1"/>
</dbReference>
<dbReference type="Proteomes" id="UP000420562">
    <property type="component" value="Unassembled WGS sequence"/>
</dbReference>
<feature type="modified residue" description="N6-(pyridoxal phosphate)lysine" evidence="5">
    <location>
        <position position="209"/>
    </location>
</feature>
<keyword evidence="3" id="KW-0808">Transferase</keyword>
<dbReference type="InterPro" id="IPR054542">
    <property type="entry name" value="Cys_met_metab_PP"/>
</dbReference>
<dbReference type="CDD" id="cd00614">
    <property type="entry name" value="CGS_like"/>
    <property type="match status" value="1"/>
</dbReference>
<evidence type="ECO:0000256" key="5">
    <source>
        <dbReference type="PIRSR" id="PIRSR001434-2"/>
    </source>
</evidence>
<dbReference type="GO" id="GO:0003961">
    <property type="term" value="F:O-acetylhomoserine aminocarboxypropyltransferase activity"/>
    <property type="evidence" value="ECO:0007669"/>
    <property type="project" value="TreeGrafter"/>
</dbReference>
<dbReference type="InterPro" id="IPR000277">
    <property type="entry name" value="Cys/Met-Metab_PyrdxlP-dep_enz"/>
</dbReference>
<dbReference type="PANTHER" id="PTHR43797:SF2">
    <property type="entry name" value="HOMOCYSTEINE_CYSTEINE SYNTHASE"/>
    <property type="match status" value="1"/>
</dbReference>
<evidence type="ECO:0000256" key="1">
    <source>
        <dbReference type="ARBA" id="ARBA00001933"/>
    </source>
</evidence>
<dbReference type="GO" id="GO:0030170">
    <property type="term" value="F:pyridoxal phosphate binding"/>
    <property type="evidence" value="ECO:0007669"/>
    <property type="project" value="InterPro"/>
</dbReference>
<keyword evidence="4 5" id="KW-0663">Pyridoxal phosphate</keyword>
<evidence type="ECO:0000256" key="6">
    <source>
        <dbReference type="RuleBase" id="RU362118"/>
    </source>
</evidence>
<dbReference type="Pfam" id="PF01053">
    <property type="entry name" value="Cys_Met_Meta_PP"/>
    <property type="match status" value="1"/>
</dbReference>
<dbReference type="NCBIfam" id="NF006096">
    <property type="entry name" value="PRK08248.1"/>
    <property type="match status" value="1"/>
</dbReference>
<dbReference type="FunFam" id="3.40.640.10:FF:000035">
    <property type="entry name" value="O-succinylhomoserine sulfhydrylase"/>
    <property type="match status" value="1"/>
</dbReference>